<dbReference type="Proteomes" id="UP000320055">
    <property type="component" value="Unassembled WGS sequence"/>
</dbReference>
<organism evidence="2 3">
    <name type="scientific">Hyella patelloides LEGE 07179</name>
    <dbReference type="NCBI Taxonomy" id="945734"/>
    <lineage>
        <taxon>Bacteria</taxon>
        <taxon>Bacillati</taxon>
        <taxon>Cyanobacteriota</taxon>
        <taxon>Cyanophyceae</taxon>
        <taxon>Pleurocapsales</taxon>
        <taxon>Hyellaceae</taxon>
        <taxon>Hyella</taxon>
    </lineage>
</organism>
<keyword evidence="3" id="KW-1185">Reference proteome</keyword>
<name>A0A563VXH0_9CYAN</name>
<dbReference type="AlphaFoldDB" id="A0A563VXH0"/>
<dbReference type="Pfam" id="PF14218">
    <property type="entry name" value="COP23"/>
    <property type="match status" value="1"/>
</dbReference>
<dbReference type="EMBL" id="CAACVJ010000343">
    <property type="protein sequence ID" value="VEP16121.1"/>
    <property type="molecule type" value="Genomic_DNA"/>
</dbReference>
<protein>
    <submittedName>
        <fullName evidence="2">Uncharacterized protein</fullName>
    </submittedName>
</protein>
<dbReference type="InterPro" id="IPR025478">
    <property type="entry name" value="COP23"/>
</dbReference>
<evidence type="ECO:0000256" key="1">
    <source>
        <dbReference type="SAM" id="SignalP"/>
    </source>
</evidence>
<keyword evidence="1" id="KW-0732">Signal</keyword>
<evidence type="ECO:0000313" key="3">
    <source>
        <dbReference type="Proteomes" id="UP000320055"/>
    </source>
</evidence>
<feature type="chain" id="PRO_5021834064" evidence="1">
    <location>
        <begin position="24"/>
        <end position="174"/>
    </location>
</feature>
<reference evidence="2 3" key="1">
    <citation type="submission" date="2019-01" db="EMBL/GenBank/DDBJ databases">
        <authorList>
            <person name="Brito A."/>
        </authorList>
    </citation>
    <scope>NUCLEOTIDE SEQUENCE [LARGE SCALE GENOMIC DNA]</scope>
    <source>
        <strain evidence="2">1</strain>
    </source>
</reference>
<proteinExistence type="predicted"/>
<evidence type="ECO:0000313" key="2">
    <source>
        <dbReference type="EMBL" id="VEP16121.1"/>
    </source>
</evidence>
<dbReference type="RefSeq" id="WP_144874972.1">
    <property type="nucleotide sequence ID" value="NZ_LR214143.1"/>
</dbReference>
<accession>A0A563VXH0</accession>
<sequence length="174" mass="19435">MKKVVYMGLAASAIALSANSLSAKESYGQNSPDTTFVCSTENTASTMYAYTPGKAVLTPLISWYEEYLLPETSSAEVCQQVATKLQELSQERTTRYIATQKQEDQTLVCMVTRENDDCSSDDSENLFGVNPNYSPVCVLNRFEPIECTAIVMQKRGAIMPESANSPYRPIWWPW</sequence>
<dbReference type="OrthoDB" id="582238at2"/>
<feature type="signal peptide" evidence="1">
    <location>
        <begin position="1"/>
        <end position="23"/>
    </location>
</feature>
<gene>
    <name evidence="2" type="ORF">H1P_4070004</name>
</gene>